<keyword evidence="2" id="KW-1185">Reference proteome</keyword>
<protein>
    <submittedName>
        <fullName evidence="1">Uncharacterized protein</fullName>
    </submittedName>
</protein>
<organism evidence="1 2">
    <name type="scientific">Deinococcus petrolearius</name>
    <dbReference type="NCBI Taxonomy" id="1751295"/>
    <lineage>
        <taxon>Bacteria</taxon>
        <taxon>Thermotogati</taxon>
        <taxon>Deinococcota</taxon>
        <taxon>Deinococci</taxon>
        <taxon>Deinococcales</taxon>
        <taxon>Deinococcaceae</taxon>
        <taxon>Deinococcus</taxon>
    </lineage>
</organism>
<comment type="caution">
    <text evidence="1">The sequence shown here is derived from an EMBL/GenBank/DDBJ whole genome shotgun (WGS) entry which is preliminary data.</text>
</comment>
<dbReference type="RefSeq" id="WP_380049888.1">
    <property type="nucleotide sequence ID" value="NZ_JBHSOH010000015.1"/>
</dbReference>
<evidence type="ECO:0000313" key="1">
    <source>
        <dbReference type="EMBL" id="MFC5849134.1"/>
    </source>
</evidence>
<accession>A0ABW1DPX1</accession>
<dbReference type="Proteomes" id="UP001595979">
    <property type="component" value="Unassembled WGS sequence"/>
</dbReference>
<evidence type="ECO:0000313" key="2">
    <source>
        <dbReference type="Proteomes" id="UP001595979"/>
    </source>
</evidence>
<sequence length="199" mass="22158">MTTTPHTRRWRPPPRSTPLWNQGDLTIHANRFYEALLNTHTQLQGELRFFPYAPGTPSAALLLARSLERAGQPATILQTPVGQSWVASDEMHIDFGRLIPDGSGISVAVSKIAPTYNLQHPFELRTDPSSHLAFDLPEALADEAIVRAFLRQRYTQLGPIRPTTASWGHTLQLSCGHWLLGNQVRGRGCPYCEPEAVTE</sequence>
<proteinExistence type="predicted"/>
<name>A0ABW1DPX1_9DEIO</name>
<dbReference type="EMBL" id="JBHSOH010000015">
    <property type="protein sequence ID" value="MFC5849134.1"/>
    <property type="molecule type" value="Genomic_DNA"/>
</dbReference>
<reference evidence="2" key="1">
    <citation type="journal article" date="2019" name="Int. J. Syst. Evol. Microbiol.">
        <title>The Global Catalogue of Microorganisms (GCM) 10K type strain sequencing project: providing services to taxonomists for standard genome sequencing and annotation.</title>
        <authorList>
            <consortium name="The Broad Institute Genomics Platform"/>
            <consortium name="The Broad Institute Genome Sequencing Center for Infectious Disease"/>
            <person name="Wu L."/>
            <person name="Ma J."/>
        </authorList>
    </citation>
    <scope>NUCLEOTIDE SEQUENCE [LARGE SCALE GENOMIC DNA]</scope>
    <source>
        <strain evidence="2">CGMCC 1.15053</strain>
    </source>
</reference>
<gene>
    <name evidence="1" type="ORF">ACFPQ6_12530</name>
</gene>